<accession>A0A9Q9V4U4</accession>
<dbReference type="OrthoDB" id="8442111at2759"/>
<dbReference type="CDD" id="cd05022">
    <property type="entry name" value="S-100A13"/>
    <property type="match status" value="1"/>
</dbReference>
<dbReference type="GeneID" id="109066413"/>
<dbReference type="PANTHER" id="PTHR11639:SF114">
    <property type="entry name" value="PROTEIN S100-A14"/>
    <property type="match status" value="1"/>
</dbReference>
<dbReference type="InterPro" id="IPR013787">
    <property type="entry name" value="S100_Ca-bd_sub"/>
</dbReference>
<dbReference type="Pfam" id="PF01023">
    <property type="entry name" value="S_100"/>
    <property type="match status" value="1"/>
</dbReference>
<dbReference type="AlphaFoldDB" id="A0A9Q9V4U4"/>
<protein>
    <submittedName>
        <fullName evidence="2">Protein S100-A12-like</fullName>
    </submittedName>
</protein>
<dbReference type="Proteomes" id="UP001155660">
    <property type="component" value="Chromosome A16"/>
</dbReference>
<feature type="domain" description="S100/CaBP-9k-type calcium binding subdomain" evidence="1">
    <location>
        <begin position="30"/>
        <end position="70"/>
    </location>
</feature>
<gene>
    <name evidence="2" type="primary">LOC109066413</name>
</gene>
<dbReference type="KEGG" id="ccar:109066413"/>
<dbReference type="GO" id="GO:0005615">
    <property type="term" value="C:extracellular space"/>
    <property type="evidence" value="ECO:0007669"/>
    <property type="project" value="TreeGrafter"/>
</dbReference>
<sequence>MKYRHFTSPALVSASAWDKTSPMATQYTDLELAINTLVTNFHSASPTNADTLTAQEFQSMISKELPTMVKTAGDQEGLNKLLTELNVEEGKGVAFKDFWQLVDSLATAQFGLLSKEKQVKCVKCSLM</sequence>
<name>A0A9Q9V4U4_CYPCA</name>
<organism evidence="2">
    <name type="scientific">Cyprinus carpio</name>
    <name type="common">Common carp</name>
    <dbReference type="NCBI Taxonomy" id="7962"/>
    <lineage>
        <taxon>Eukaryota</taxon>
        <taxon>Metazoa</taxon>
        <taxon>Chordata</taxon>
        <taxon>Craniata</taxon>
        <taxon>Vertebrata</taxon>
        <taxon>Euteleostomi</taxon>
        <taxon>Actinopterygii</taxon>
        <taxon>Neopterygii</taxon>
        <taxon>Teleostei</taxon>
        <taxon>Ostariophysi</taxon>
        <taxon>Cypriniformes</taxon>
        <taxon>Cyprinidae</taxon>
        <taxon>Cyprininae</taxon>
        <taxon>Cyprinus</taxon>
    </lineage>
</organism>
<dbReference type="RefSeq" id="XP_018938983.2">
    <property type="nucleotide sequence ID" value="XM_019083438.2"/>
</dbReference>
<dbReference type="GO" id="GO:0048471">
    <property type="term" value="C:perinuclear region of cytoplasm"/>
    <property type="evidence" value="ECO:0007669"/>
    <property type="project" value="TreeGrafter"/>
</dbReference>
<proteinExistence type="predicted"/>
<reference evidence="2" key="1">
    <citation type="submission" date="2025-08" db="UniProtKB">
        <authorList>
            <consortium name="RefSeq"/>
        </authorList>
    </citation>
    <scope>IDENTIFICATION</scope>
    <source>
        <tissue evidence="2">Muscle</tissue>
    </source>
</reference>
<dbReference type="GO" id="GO:0005509">
    <property type="term" value="F:calcium ion binding"/>
    <property type="evidence" value="ECO:0007669"/>
    <property type="project" value="TreeGrafter"/>
</dbReference>
<dbReference type="GO" id="GO:0048306">
    <property type="term" value="F:calcium-dependent protein binding"/>
    <property type="evidence" value="ECO:0007669"/>
    <property type="project" value="TreeGrafter"/>
</dbReference>
<evidence type="ECO:0000313" key="2">
    <source>
        <dbReference type="RefSeq" id="XP_018938983.2"/>
    </source>
</evidence>
<dbReference type="PANTHER" id="PTHR11639">
    <property type="entry name" value="S100 CALCIUM-BINDING PROTEIN"/>
    <property type="match status" value="1"/>
</dbReference>
<dbReference type="SMART" id="SM01394">
    <property type="entry name" value="S_100"/>
    <property type="match status" value="1"/>
</dbReference>
<evidence type="ECO:0000259" key="1">
    <source>
        <dbReference type="SMART" id="SM01394"/>
    </source>
</evidence>